<dbReference type="PANTHER" id="PTHR31761:SF1">
    <property type="entry name" value="LARGE RIBOSOMAL SUBUNIT PROTEIN ML64"/>
    <property type="match status" value="1"/>
</dbReference>
<sequence length="259" mass="30588">MQCVRDYLRVTLASRSSLRPASSWNPFTRGSNKADDVIPATEETAEMEAYEKQIETMEREAHEEYIKSRCNKSRLSASHRQMMHGQPPNVGIAFQYSNEHRSRKFRGSMLGRYGAQSTGISPGEMWPTKLDREMAKEWESLYQPAPLKQMIEESIQAKENVKKMRLEREQKIEDNFKKYDAVLSAWEQKVRNRELLAEREQNRRKIVLAELREEFGYDINPEDATMKERILEREKVLLKEERELKKKMRLEKKQENVDG</sequence>
<dbReference type="GO" id="GO:0005634">
    <property type="term" value="C:nucleus"/>
    <property type="evidence" value="ECO:0007669"/>
    <property type="project" value="UniProtKB-SubCell"/>
</dbReference>
<evidence type="ECO:0000256" key="7">
    <source>
        <dbReference type="ARBA" id="ARBA00023242"/>
    </source>
</evidence>
<keyword evidence="6" id="KW-0496">Mitochondrion</keyword>
<evidence type="ECO:0000256" key="9">
    <source>
        <dbReference type="ARBA" id="ARBA00023306"/>
    </source>
</evidence>
<dbReference type="InterPro" id="IPR043035">
    <property type="entry name" value="Ribosomal_mL64_sf"/>
</dbReference>
<accession>A0A0U2KD84</accession>
<protein>
    <recommendedName>
        <fullName evidence="11">Large ribosomal subunit protein mL64</fullName>
    </recommendedName>
    <alternativeName>
        <fullName evidence="10">39S ribosomal protein L59, mitochondrial</fullName>
    </alternativeName>
    <alternativeName>
        <fullName evidence="12">Growth arrest and DNA damage-inducible proteins-interacting protein 1</fullName>
    </alternativeName>
</protein>
<feature type="coiled-coil region" evidence="14">
    <location>
        <begin position="40"/>
        <end position="67"/>
    </location>
</feature>
<evidence type="ECO:0000256" key="14">
    <source>
        <dbReference type="SAM" id="Coils"/>
    </source>
</evidence>
<dbReference type="InterPro" id="IPR018472">
    <property type="entry name" value="Ribosomal_mL64"/>
</dbReference>
<dbReference type="GO" id="GO:0005739">
    <property type="term" value="C:mitochondrion"/>
    <property type="evidence" value="ECO:0007669"/>
    <property type="project" value="UniProtKB-SubCell"/>
</dbReference>
<dbReference type="EMBL" id="KT754640">
    <property type="protein sequence ID" value="ALS04474.1"/>
    <property type="molecule type" value="mRNA"/>
</dbReference>
<dbReference type="AlphaFoldDB" id="A0A0U2KD84"/>
<keyword evidence="4" id="KW-0689">Ribosomal protein</keyword>
<evidence type="ECO:0000256" key="1">
    <source>
        <dbReference type="ARBA" id="ARBA00004123"/>
    </source>
</evidence>
<comment type="function">
    <text evidence="13">Acts as a negative regulator of G1 to S cell cycle phase progression by inhibiting cyclin-dependent kinases. Inhibitory effects are additive with GADD45 proteins but also occur in the absence of GADD45 proteins. Acts as a repressor of the orphan nuclear receptor NR4A1 by inhibiting AB domain-mediated transcriptional activity. May be involved in the hormone-mediated regulation of NR4A1 transcriptional activity. May play a role in mitochondrial protein synthesis.</text>
</comment>
<comment type="subcellular location">
    <subcellularLocation>
        <location evidence="2">Mitochondrion</location>
    </subcellularLocation>
    <subcellularLocation>
        <location evidence="1">Nucleus</location>
    </subcellularLocation>
</comment>
<evidence type="ECO:0000256" key="4">
    <source>
        <dbReference type="ARBA" id="ARBA00022980"/>
    </source>
</evidence>
<evidence type="ECO:0000256" key="10">
    <source>
        <dbReference type="ARBA" id="ARBA00030700"/>
    </source>
</evidence>
<keyword evidence="5 14" id="KW-0175">Coiled coil</keyword>
<keyword evidence="8" id="KW-0687">Ribonucleoprotein</keyword>
<dbReference type="GO" id="GO:0005840">
    <property type="term" value="C:ribosome"/>
    <property type="evidence" value="ECO:0007669"/>
    <property type="project" value="UniProtKB-KW"/>
</dbReference>
<dbReference type="PANTHER" id="PTHR31761">
    <property type="entry name" value="GROWTH ARREST AND DNA DAMAGE-INDUCIBLE PROTEINS-INTERACTING PROTEIN 1 GADD45GIP1"/>
    <property type="match status" value="1"/>
</dbReference>
<evidence type="ECO:0000256" key="12">
    <source>
        <dbReference type="ARBA" id="ARBA00035485"/>
    </source>
</evidence>
<evidence type="ECO:0000256" key="8">
    <source>
        <dbReference type="ARBA" id="ARBA00023274"/>
    </source>
</evidence>
<feature type="coiled-coil region" evidence="14">
    <location>
        <begin position="231"/>
        <end position="258"/>
    </location>
</feature>
<organism evidence="15">
    <name type="scientific">Acartia pacifica</name>
    <name type="common">Copepod</name>
    <dbReference type="NCBI Taxonomy" id="335913"/>
    <lineage>
        <taxon>Eukaryota</taxon>
        <taxon>Metazoa</taxon>
        <taxon>Ecdysozoa</taxon>
        <taxon>Arthropoda</taxon>
        <taxon>Crustacea</taxon>
        <taxon>Multicrustacea</taxon>
        <taxon>Hexanauplia</taxon>
        <taxon>Copepoda</taxon>
        <taxon>Calanoida</taxon>
        <taxon>Acartiidae</taxon>
        <taxon>Acartia</taxon>
    </lineage>
</organism>
<keyword evidence="7" id="KW-0539">Nucleus</keyword>
<evidence type="ECO:0000256" key="5">
    <source>
        <dbReference type="ARBA" id="ARBA00023054"/>
    </source>
</evidence>
<dbReference type="GO" id="GO:1990904">
    <property type="term" value="C:ribonucleoprotein complex"/>
    <property type="evidence" value="ECO:0007669"/>
    <property type="project" value="UniProtKB-KW"/>
</dbReference>
<evidence type="ECO:0000313" key="15">
    <source>
        <dbReference type="EMBL" id="ALS04474.1"/>
    </source>
</evidence>
<evidence type="ECO:0000256" key="13">
    <source>
        <dbReference type="ARBA" id="ARBA00060144"/>
    </source>
</evidence>
<evidence type="ECO:0000256" key="11">
    <source>
        <dbReference type="ARBA" id="ARBA00035184"/>
    </source>
</evidence>
<dbReference type="Pfam" id="PF10147">
    <property type="entry name" value="CR6_interact"/>
    <property type="match status" value="1"/>
</dbReference>
<reference evidence="15" key="1">
    <citation type="journal article" date="2015" name="Sci. Rep.">
        <title>Spliced leader RNA trans-splicing discovered in copepods.</title>
        <authorList>
            <person name="Yang F."/>
            <person name="Xu D."/>
            <person name="Zhuang Y."/>
            <person name="Yi X."/>
            <person name="Huang Y."/>
            <person name="Chen H."/>
            <person name="Lin S."/>
            <person name="Campbell D.A."/>
            <person name="Sturm N.R."/>
            <person name="Liu G."/>
            <person name="Zhang H."/>
        </authorList>
    </citation>
    <scope>NUCLEOTIDE SEQUENCE</scope>
</reference>
<comment type="similarity">
    <text evidence="3">Belongs to the mitochondrion-specific ribosomal protein mL64 family.</text>
</comment>
<evidence type="ECO:0000256" key="3">
    <source>
        <dbReference type="ARBA" id="ARBA00005421"/>
    </source>
</evidence>
<dbReference type="Gene3D" id="6.10.280.120">
    <property type="entry name" value="Growth arrest and DNA-damage-inducible proteins-interacting protein 1"/>
    <property type="match status" value="1"/>
</dbReference>
<evidence type="ECO:0000256" key="2">
    <source>
        <dbReference type="ARBA" id="ARBA00004173"/>
    </source>
</evidence>
<proteinExistence type="evidence at transcript level"/>
<name>A0A0U2KD84_ACAPC</name>
<evidence type="ECO:0000256" key="6">
    <source>
        <dbReference type="ARBA" id="ARBA00023128"/>
    </source>
</evidence>
<keyword evidence="9" id="KW-0131">Cell cycle</keyword>